<feature type="binding site" evidence="6">
    <location>
        <position position="34"/>
    </location>
    <ligand>
        <name>Mg(2+)</name>
        <dbReference type="ChEBI" id="CHEBI:18420"/>
        <label>1</label>
    </ligand>
</feature>
<dbReference type="InterPro" id="IPR005135">
    <property type="entry name" value="Endo/exonuclease/phosphatase"/>
</dbReference>
<dbReference type="GO" id="GO:0008311">
    <property type="term" value="F:double-stranded DNA 3'-5' DNA exonuclease activity"/>
    <property type="evidence" value="ECO:0007669"/>
    <property type="project" value="UniProtKB-EC"/>
</dbReference>
<feature type="active site" description="Proton acceptor" evidence="5">
    <location>
        <position position="261"/>
    </location>
</feature>
<name>A0A838YRG8_9GAMM</name>
<feature type="binding site" evidence="6">
    <location>
        <position position="151"/>
    </location>
    <ligand>
        <name>Mg(2+)</name>
        <dbReference type="ChEBI" id="CHEBI:18420"/>
        <label>1</label>
    </ligand>
</feature>
<keyword evidence="6" id="KW-0464">Manganese</keyword>
<keyword evidence="2 6" id="KW-0479">Metal-binding</keyword>
<reference evidence="9 10" key="1">
    <citation type="submission" date="2020-06" db="EMBL/GenBank/DDBJ databases">
        <title>Dysbiosis in marine aquaculture revealed through microbiome analysis: reverse ecology for environmental sustainability.</title>
        <authorList>
            <person name="Haro-Moreno J.M."/>
            <person name="Coutinho F.H."/>
            <person name="Zaragoza-Solas A."/>
            <person name="Picazo A."/>
            <person name="Almagro-Moreno S."/>
            <person name="Lopez-Perez M."/>
        </authorList>
    </citation>
    <scope>NUCLEOTIDE SEQUENCE [LARGE SCALE GENOMIC DNA]</scope>
    <source>
        <strain evidence="9">MCMED-G42</strain>
    </source>
</reference>
<evidence type="ECO:0000256" key="7">
    <source>
        <dbReference type="PIRSR" id="PIRSR604808-3"/>
    </source>
</evidence>
<evidence type="ECO:0000256" key="1">
    <source>
        <dbReference type="ARBA" id="ARBA00007092"/>
    </source>
</evidence>
<evidence type="ECO:0000259" key="8">
    <source>
        <dbReference type="Pfam" id="PF03372"/>
    </source>
</evidence>
<accession>A0A838YRG8</accession>
<comment type="caution">
    <text evidence="9">The sequence shown here is derived from an EMBL/GenBank/DDBJ whole genome shotgun (WGS) entry which is preliminary data.</text>
</comment>
<evidence type="ECO:0000313" key="9">
    <source>
        <dbReference type="EMBL" id="MBA4724043.1"/>
    </source>
</evidence>
<keyword evidence="4 6" id="KW-0460">Magnesium</keyword>
<feature type="site" description="Important for catalytic activity" evidence="7">
    <location>
        <position position="231"/>
    </location>
</feature>
<dbReference type="NCBIfam" id="TIGR00633">
    <property type="entry name" value="xth"/>
    <property type="match status" value="1"/>
</dbReference>
<dbReference type="InterPro" id="IPR004808">
    <property type="entry name" value="AP_endonuc_1"/>
</dbReference>
<evidence type="ECO:0000313" key="10">
    <source>
        <dbReference type="Proteomes" id="UP000585327"/>
    </source>
</evidence>
<protein>
    <submittedName>
        <fullName evidence="9">Exodeoxyribonuclease III</fullName>
        <ecNumber evidence="9">3.1.11.2</ecNumber>
    </submittedName>
</protein>
<evidence type="ECO:0000256" key="3">
    <source>
        <dbReference type="ARBA" id="ARBA00022801"/>
    </source>
</evidence>
<evidence type="ECO:0000256" key="2">
    <source>
        <dbReference type="ARBA" id="ARBA00022723"/>
    </source>
</evidence>
<dbReference type="PROSITE" id="PS00726">
    <property type="entry name" value="AP_NUCLEASE_F1_1"/>
    <property type="match status" value="1"/>
</dbReference>
<evidence type="ECO:0000256" key="6">
    <source>
        <dbReference type="PIRSR" id="PIRSR604808-2"/>
    </source>
</evidence>
<feature type="site" description="Interaction with DNA substrate" evidence="7">
    <location>
        <position position="261"/>
    </location>
</feature>
<dbReference type="CDD" id="cd09086">
    <property type="entry name" value="ExoIII-like_AP-endo"/>
    <property type="match status" value="1"/>
</dbReference>
<dbReference type="PROSITE" id="PS51435">
    <property type="entry name" value="AP_NUCLEASE_F1_4"/>
    <property type="match status" value="1"/>
</dbReference>
<dbReference type="SUPFAM" id="SSF56219">
    <property type="entry name" value="DNase I-like"/>
    <property type="match status" value="1"/>
</dbReference>
<feature type="domain" description="Endonuclease/exonuclease/phosphatase" evidence="8">
    <location>
        <begin position="4"/>
        <end position="261"/>
    </location>
</feature>
<dbReference type="Proteomes" id="UP000585327">
    <property type="component" value="Unassembled WGS sequence"/>
</dbReference>
<dbReference type="AlphaFoldDB" id="A0A838YRG8"/>
<dbReference type="PANTHER" id="PTHR43250:SF2">
    <property type="entry name" value="EXODEOXYRIBONUCLEASE III"/>
    <property type="match status" value="1"/>
</dbReference>
<feature type="binding site" evidence="6">
    <location>
        <position position="153"/>
    </location>
    <ligand>
        <name>Mg(2+)</name>
        <dbReference type="ChEBI" id="CHEBI:18420"/>
        <label>1</label>
    </ligand>
</feature>
<sequence length="270" mass="31737">MKIISFNINSIRARPHQLIHLRDTLDPDVIGLQETKVNDPDFPIEVIEEIGYHAEYWGQKGHYGVAILSKNKPISVTKGFVNDTEDDQKRFIECSFEENGEEISIMNGYFPQGENINHETKFPKKRKYYKDLKDHIIEAQKIKKNIIVMGDFNVSPEDIDIGIGEQNMKRWLRDGKTSFQPEERDMWNSIKDLGFVDSWRFQNPNEDSIYSWFDYRSRMFDDDPKRGLRIDHIMITKNLVDKMSSTGIDYEARAMEKPSDHCPIWIELKL</sequence>
<dbReference type="PANTHER" id="PTHR43250">
    <property type="entry name" value="EXODEOXYRIBONUCLEASE III"/>
    <property type="match status" value="1"/>
</dbReference>
<dbReference type="EC" id="3.1.11.2" evidence="9"/>
<gene>
    <name evidence="9" type="primary">xthA</name>
    <name evidence="9" type="ORF">H2021_02380</name>
</gene>
<dbReference type="EMBL" id="JACETM010000017">
    <property type="protein sequence ID" value="MBA4724043.1"/>
    <property type="molecule type" value="Genomic_DNA"/>
</dbReference>
<feature type="binding site" evidence="6">
    <location>
        <position position="261"/>
    </location>
    <ligand>
        <name>Mg(2+)</name>
        <dbReference type="ChEBI" id="CHEBI:18420"/>
        <label>1</label>
    </ligand>
</feature>
<dbReference type="InterPro" id="IPR036691">
    <property type="entry name" value="Endo/exonu/phosph_ase_sf"/>
</dbReference>
<dbReference type="GO" id="GO:0006281">
    <property type="term" value="P:DNA repair"/>
    <property type="evidence" value="ECO:0007669"/>
    <property type="project" value="InterPro"/>
</dbReference>
<evidence type="ECO:0000256" key="4">
    <source>
        <dbReference type="ARBA" id="ARBA00022842"/>
    </source>
</evidence>
<comment type="cofactor">
    <cofactor evidence="6">
        <name>Mg(2+)</name>
        <dbReference type="ChEBI" id="CHEBI:18420"/>
    </cofactor>
    <cofactor evidence="6">
        <name>Mn(2+)</name>
        <dbReference type="ChEBI" id="CHEBI:29035"/>
    </cofactor>
    <text evidence="6">Probably binds two magnesium or manganese ions per subunit.</text>
</comment>
<dbReference type="GO" id="GO:0046872">
    <property type="term" value="F:metal ion binding"/>
    <property type="evidence" value="ECO:0007669"/>
    <property type="project" value="UniProtKB-KW"/>
</dbReference>
<keyword evidence="3 9" id="KW-0378">Hydrolase</keyword>
<feature type="active site" evidence="5">
    <location>
        <position position="109"/>
    </location>
</feature>
<organism evidence="9 10">
    <name type="scientific">SAR86 cluster bacterium</name>
    <dbReference type="NCBI Taxonomy" id="2030880"/>
    <lineage>
        <taxon>Bacteria</taxon>
        <taxon>Pseudomonadati</taxon>
        <taxon>Pseudomonadota</taxon>
        <taxon>Gammaproteobacteria</taxon>
        <taxon>SAR86 cluster</taxon>
    </lineage>
</organism>
<dbReference type="GO" id="GO:0003677">
    <property type="term" value="F:DNA binding"/>
    <property type="evidence" value="ECO:0007669"/>
    <property type="project" value="InterPro"/>
</dbReference>
<feature type="binding site" evidence="6">
    <location>
        <position position="260"/>
    </location>
    <ligand>
        <name>Mg(2+)</name>
        <dbReference type="ChEBI" id="CHEBI:18420"/>
        <label>1</label>
    </ligand>
</feature>
<dbReference type="Pfam" id="PF03372">
    <property type="entry name" value="Exo_endo_phos"/>
    <property type="match status" value="1"/>
</dbReference>
<dbReference type="NCBIfam" id="TIGR00195">
    <property type="entry name" value="exoDNase_III"/>
    <property type="match status" value="1"/>
</dbReference>
<dbReference type="InterPro" id="IPR020847">
    <property type="entry name" value="AP_endonuclease_F1_BS"/>
</dbReference>
<dbReference type="InterPro" id="IPR037493">
    <property type="entry name" value="ExoIII-like"/>
</dbReference>
<proteinExistence type="inferred from homology"/>
<evidence type="ECO:0000256" key="5">
    <source>
        <dbReference type="PIRSR" id="PIRSR604808-1"/>
    </source>
</evidence>
<feature type="binding site" evidence="6">
    <location>
        <position position="7"/>
    </location>
    <ligand>
        <name>Mg(2+)</name>
        <dbReference type="ChEBI" id="CHEBI:18420"/>
        <label>1</label>
    </ligand>
</feature>
<dbReference type="Gene3D" id="3.60.10.10">
    <property type="entry name" value="Endonuclease/exonuclease/phosphatase"/>
    <property type="match status" value="1"/>
</dbReference>
<dbReference type="GO" id="GO:0004519">
    <property type="term" value="F:endonuclease activity"/>
    <property type="evidence" value="ECO:0007669"/>
    <property type="project" value="InterPro"/>
</dbReference>
<dbReference type="NCBIfam" id="NF008733">
    <property type="entry name" value="PRK11756.1"/>
    <property type="match status" value="1"/>
</dbReference>
<feature type="active site" description="Proton donor/acceptor" evidence="5">
    <location>
        <position position="151"/>
    </location>
</feature>
<comment type="similarity">
    <text evidence="1">Belongs to the DNA repair enzymes AP/ExoA family.</text>
</comment>
<feature type="site" description="Transition state stabilizer" evidence="7">
    <location>
        <position position="153"/>
    </location>
</feature>